<evidence type="ECO:0000259" key="1">
    <source>
        <dbReference type="Pfam" id="PF01966"/>
    </source>
</evidence>
<sequence>MIDLEKLAALAVAYDAGDARRVQHFMKVYAFCRLLGRSEGLGEEEQNILEAAALLHDIGIHEAERKHGSSGGKWQELEGPAVAAPLLAQAGASAAQAEKIAWLIAHHHSFDASEDLAFRILLEADFLVNAYESALPPEACGTAGERVFRTETGRSFLQKMYLEKPYKP</sequence>
<feature type="domain" description="HD" evidence="1">
    <location>
        <begin position="21"/>
        <end position="114"/>
    </location>
</feature>
<dbReference type="Pfam" id="PF01966">
    <property type="entry name" value="HD"/>
    <property type="match status" value="1"/>
</dbReference>
<reference evidence="2" key="1">
    <citation type="submission" date="2020-08" db="EMBL/GenBank/DDBJ databases">
        <title>Genome public.</title>
        <authorList>
            <person name="Liu C."/>
            <person name="Sun Q."/>
        </authorList>
    </citation>
    <scope>NUCLEOTIDE SEQUENCE</scope>
    <source>
        <strain evidence="2">NSJ-28</strain>
    </source>
</reference>
<name>A0A923LUG2_9FIRM</name>
<dbReference type="Gene3D" id="1.10.3210.10">
    <property type="entry name" value="Hypothetical protein af1432"/>
    <property type="match status" value="1"/>
</dbReference>
<dbReference type="AlphaFoldDB" id="A0A923LUG2"/>
<dbReference type="InterPro" id="IPR003607">
    <property type="entry name" value="HD/PDEase_dom"/>
</dbReference>
<dbReference type="RefSeq" id="WP_054326426.1">
    <property type="nucleotide sequence ID" value="NZ_JACOPL010000006.1"/>
</dbReference>
<dbReference type="CDD" id="cd00077">
    <property type="entry name" value="HDc"/>
    <property type="match status" value="1"/>
</dbReference>
<dbReference type="EMBL" id="JACOPL010000006">
    <property type="protein sequence ID" value="MBC5725334.1"/>
    <property type="molecule type" value="Genomic_DNA"/>
</dbReference>
<dbReference type="InterPro" id="IPR006674">
    <property type="entry name" value="HD_domain"/>
</dbReference>
<evidence type="ECO:0000313" key="3">
    <source>
        <dbReference type="Proteomes" id="UP000606499"/>
    </source>
</evidence>
<gene>
    <name evidence="2" type="ORF">H8S45_07665</name>
</gene>
<comment type="caution">
    <text evidence="2">The sequence shown here is derived from an EMBL/GenBank/DDBJ whole genome shotgun (WGS) entry which is preliminary data.</text>
</comment>
<accession>A0A923LUG2</accession>
<proteinExistence type="predicted"/>
<protein>
    <submittedName>
        <fullName evidence="2">HD domain-containing protein</fullName>
    </submittedName>
</protein>
<keyword evidence="3" id="KW-1185">Reference proteome</keyword>
<dbReference type="Proteomes" id="UP000606499">
    <property type="component" value="Unassembled WGS sequence"/>
</dbReference>
<evidence type="ECO:0000313" key="2">
    <source>
        <dbReference type="EMBL" id="MBC5725334.1"/>
    </source>
</evidence>
<organism evidence="2 3">
    <name type="scientific">Agathobaculum faecis</name>
    <dbReference type="NCBI Taxonomy" id="2763013"/>
    <lineage>
        <taxon>Bacteria</taxon>
        <taxon>Bacillati</taxon>
        <taxon>Bacillota</taxon>
        <taxon>Clostridia</taxon>
        <taxon>Eubacteriales</taxon>
        <taxon>Butyricicoccaceae</taxon>
        <taxon>Agathobaculum</taxon>
    </lineage>
</organism>
<dbReference type="SUPFAM" id="SSF109604">
    <property type="entry name" value="HD-domain/PDEase-like"/>
    <property type="match status" value="1"/>
</dbReference>